<comment type="catalytic activity">
    <reaction evidence="1">
        <text>Hydrolysis of DNA containing ring-opened 7-methylguanine residues, releasing 2,6-diamino-4-hydroxy-5-(N-methyl)formamidopyrimidine.</text>
        <dbReference type="EC" id="3.2.2.23"/>
    </reaction>
</comment>
<dbReference type="SUPFAM" id="SSF81624">
    <property type="entry name" value="N-terminal domain of MutM-like DNA repair proteins"/>
    <property type="match status" value="1"/>
</dbReference>
<dbReference type="SMART" id="SM00898">
    <property type="entry name" value="Fapy_DNA_glyco"/>
    <property type="match status" value="1"/>
</dbReference>
<dbReference type="SUPFAM" id="SSF46946">
    <property type="entry name" value="S13-like H2TH domain"/>
    <property type="match status" value="1"/>
</dbReference>
<keyword evidence="11" id="KW-0255">Endonuclease</keyword>
<keyword evidence="8" id="KW-0511">Multifunctional enzyme</keyword>
<dbReference type="InterPro" id="IPR012319">
    <property type="entry name" value="FPG_cat"/>
</dbReference>
<name>A0A2K2UD34_9ACTN</name>
<dbReference type="InterPro" id="IPR035937">
    <property type="entry name" value="FPG_N"/>
</dbReference>
<evidence type="ECO:0000313" key="11">
    <source>
        <dbReference type="EMBL" id="PNV68236.1"/>
    </source>
</evidence>
<dbReference type="GO" id="GO:0016829">
    <property type="term" value="F:lyase activity"/>
    <property type="evidence" value="ECO:0007669"/>
    <property type="project" value="UniProtKB-KW"/>
</dbReference>
<evidence type="ECO:0000256" key="4">
    <source>
        <dbReference type="ARBA" id="ARBA00022801"/>
    </source>
</evidence>
<evidence type="ECO:0000256" key="8">
    <source>
        <dbReference type="ARBA" id="ARBA00023268"/>
    </source>
</evidence>
<dbReference type="GO" id="GO:0034039">
    <property type="term" value="F:8-oxo-7,8-dihydroguanine DNA N-glycosylase activity"/>
    <property type="evidence" value="ECO:0007669"/>
    <property type="project" value="TreeGrafter"/>
</dbReference>
<comment type="similarity">
    <text evidence="2">Belongs to the FPG family.</text>
</comment>
<evidence type="ECO:0000313" key="12">
    <source>
        <dbReference type="Proteomes" id="UP000236197"/>
    </source>
</evidence>
<sequence length="276" mass="29471">MIELPEALVLARQMSDAFAGRTIVAAEANHSPHRFAFYTGDPATYGARLIDRTVKGAKATGPYVELALDDGITLLLREGVNARYLTSGDPVPAKHQLLLAFDDGTHLACTASMYGIFSLVDTGVDDDGYYVAARDAVPVLSDAYDEARFRELVASVPPSTSVKALLATEQRIPGVGNGVLQDILLNARLNPKAKVSSLAGDDLARLFRALKDTIAAMAAQGGRDVERDLYGRPGGYCCLLSAKTWKDGCPVCGGEVTRKPYLGGNVYYCPICQPLA</sequence>
<feature type="domain" description="Formamidopyrimidine-DNA glycosylase catalytic" evidence="10">
    <location>
        <begin position="2"/>
        <end position="108"/>
    </location>
</feature>
<dbReference type="PANTHER" id="PTHR22993:SF9">
    <property type="entry name" value="FORMAMIDOPYRIMIDINE-DNA GLYCOSYLASE"/>
    <property type="match status" value="1"/>
</dbReference>
<dbReference type="SUPFAM" id="SSF57716">
    <property type="entry name" value="Glucocorticoid receptor-like (DNA-binding domain)"/>
    <property type="match status" value="1"/>
</dbReference>
<dbReference type="GO" id="GO:0003906">
    <property type="term" value="F:DNA-(apurinic or apyrimidinic site) endonuclease activity"/>
    <property type="evidence" value="ECO:0007669"/>
    <property type="project" value="InterPro"/>
</dbReference>
<keyword evidence="3" id="KW-0227">DNA damage</keyword>
<dbReference type="GO" id="GO:0003684">
    <property type="term" value="F:damaged DNA binding"/>
    <property type="evidence" value="ECO:0007669"/>
    <property type="project" value="InterPro"/>
</dbReference>
<evidence type="ECO:0000256" key="1">
    <source>
        <dbReference type="ARBA" id="ARBA00001668"/>
    </source>
</evidence>
<comment type="caution">
    <text evidence="11">The sequence shown here is derived from an EMBL/GenBank/DDBJ whole genome shotgun (WGS) entry which is preliminary data.</text>
</comment>
<gene>
    <name evidence="11" type="ORF">C2L71_02940</name>
</gene>
<evidence type="ECO:0000256" key="5">
    <source>
        <dbReference type="ARBA" id="ARBA00023125"/>
    </source>
</evidence>
<dbReference type="EMBL" id="PPEK01000002">
    <property type="protein sequence ID" value="PNV68236.1"/>
    <property type="molecule type" value="Genomic_DNA"/>
</dbReference>
<dbReference type="Pfam" id="PF01149">
    <property type="entry name" value="Fapy_DNA_glyco"/>
    <property type="match status" value="1"/>
</dbReference>
<dbReference type="GO" id="GO:0008270">
    <property type="term" value="F:zinc ion binding"/>
    <property type="evidence" value="ECO:0007669"/>
    <property type="project" value="InterPro"/>
</dbReference>
<dbReference type="PROSITE" id="PS51068">
    <property type="entry name" value="FPG_CAT"/>
    <property type="match status" value="1"/>
</dbReference>
<reference evidence="12" key="1">
    <citation type="submission" date="2018-01" db="EMBL/GenBank/DDBJ databases">
        <title>Rubneribacter badeniensis gen. nov., sp. nov., and Colonibacter rubneri, gen. nov., sp. nov., WGS of new members of the Eggerthellaceae.</title>
        <authorList>
            <person name="Danylec N."/>
            <person name="Stoll D.A."/>
            <person name="Doetsch A."/>
            <person name="Kulling S.E."/>
            <person name="Huch M."/>
        </authorList>
    </citation>
    <scope>NUCLEOTIDE SEQUENCE [LARGE SCALE GENOMIC DNA]</scope>
    <source>
        <strain evidence="12">ResAG-96</strain>
    </source>
</reference>
<keyword evidence="6" id="KW-0234">DNA repair</keyword>
<keyword evidence="7" id="KW-0456">Lyase</keyword>
<evidence type="ECO:0000256" key="9">
    <source>
        <dbReference type="ARBA" id="ARBA00023295"/>
    </source>
</evidence>
<accession>A0A2K2UD34</accession>
<evidence type="ECO:0000256" key="2">
    <source>
        <dbReference type="ARBA" id="ARBA00009409"/>
    </source>
</evidence>
<dbReference type="InterPro" id="IPR015886">
    <property type="entry name" value="H2TH_FPG"/>
</dbReference>
<dbReference type="OrthoDB" id="9800855at2"/>
<protein>
    <submittedName>
        <fullName evidence="11">Endonuclease VIII</fullName>
    </submittedName>
</protein>
<evidence type="ECO:0000256" key="6">
    <source>
        <dbReference type="ARBA" id="ARBA00023204"/>
    </source>
</evidence>
<evidence type="ECO:0000259" key="10">
    <source>
        <dbReference type="PROSITE" id="PS51068"/>
    </source>
</evidence>
<keyword evidence="4" id="KW-0378">Hydrolase</keyword>
<keyword evidence="11" id="KW-0540">Nuclease</keyword>
<dbReference type="PANTHER" id="PTHR22993">
    <property type="entry name" value="FORMAMIDOPYRIMIDINE-DNA GLYCOSYLASE"/>
    <property type="match status" value="1"/>
</dbReference>
<evidence type="ECO:0000256" key="7">
    <source>
        <dbReference type="ARBA" id="ARBA00023239"/>
    </source>
</evidence>
<organism evidence="11 12">
    <name type="scientific">Enteroscipio rubneri</name>
    <dbReference type="NCBI Taxonomy" id="2070686"/>
    <lineage>
        <taxon>Bacteria</taxon>
        <taxon>Bacillati</taxon>
        <taxon>Actinomycetota</taxon>
        <taxon>Coriobacteriia</taxon>
        <taxon>Eggerthellales</taxon>
        <taxon>Eggerthellaceae</taxon>
        <taxon>Enteroscipio</taxon>
    </lineage>
</organism>
<dbReference type="SMART" id="SM01232">
    <property type="entry name" value="H2TH"/>
    <property type="match status" value="1"/>
</dbReference>
<proteinExistence type="inferred from homology"/>
<keyword evidence="9" id="KW-0326">Glycosidase</keyword>
<keyword evidence="5" id="KW-0238">DNA-binding</keyword>
<dbReference type="GO" id="GO:0006284">
    <property type="term" value="P:base-excision repair"/>
    <property type="evidence" value="ECO:0007669"/>
    <property type="project" value="InterPro"/>
</dbReference>
<dbReference type="Gene3D" id="1.10.8.50">
    <property type="match status" value="1"/>
</dbReference>
<dbReference type="Proteomes" id="UP000236197">
    <property type="component" value="Unassembled WGS sequence"/>
</dbReference>
<keyword evidence="12" id="KW-1185">Reference proteome</keyword>
<dbReference type="Gene3D" id="3.20.190.10">
    <property type="entry name" value="MutM-like, N-terminal"/>
    <property type="match status" value="1"/>
</dbReference>
<evidence type="ECO:0000256" key="3">
    <source>
        <dbReference type="ARBA" id="ARBA00022763"/>
    </source>
</evidence>
<dbReference type="InterPro" id="IPR010979">
    <property type="entry name" value="Ribosomal_uS13-like_H2TH"/>
</dbReference>
<dbReference type="AlphaFoldDB" id="A0A2K2UD34"/>
<dbReference type="RefSeq" id="WP_103264304.1">
    <property type="nucleotide sequence ID" value="NZ_CABMLE010000002.1"/>
</dbReference>